<organism evidence="3 4">
    <name type="scientific">Leekyejoonella antrihumi</name>
    <dbReference type="NCBI Taxonomy" id="1660198"/>
    <lineage>
        <taxon>Bacteria</taxon>
        <taxon>Bacillati</taxon>
        <taxon>Actinomycetota</taxon>
        <taxon>Actinomycetes</taxon>
        <taxon>Micrococcales</taxon>
        <taxon>Dermacoccaceae</taxon>
        <taxon>Leekyejoonella</taxon>
    </lineage>
</organism>
<comment type="caution">
    <text evidence="3">The sequence shown here is derived from an EMBL/GenBank/DDBJ whole genome shotgun (WGS) entry which is preliminary data.</text>
</comment>
<accession>A0A563E5U2</accession>
<dbReference type="OrthoDB" id="5145417at2"/>
<sequence length="464" mass="49532">MRWDETDRDRLADAYELRFKGEGSPLSAALFGAYLMALLGIIYGTITMHYVFTQWPQVLHWMRANAVLTVVLVVVAILVAALAAYRVGKTRGPALPEPGHIEMVVVTDLPRGLTLRDSWRGSQLLVITTCFGLGVAVPAGMTMAGTDPWVIAIGVVLSLVGGVLIVQSWLRGQVSEHGPIRGLHTLPMLESLPAGALLTQSLMSESVSSSLVSGDTRRARQQAFTLHLRRKPEQIKVAGRYLSVIWADIIGILRAGWSSLGWVIVEVAAVVAVSLQTVVGAKSPLVLPLLFLLVHLSASGLTRGLQSHGMSAGEQSIFGLTWRTQTLLHLLPLSILQLVVALATGFVSGLVPEAAVLRAVGLVLAMAGGQLFYAHKGPPPPSMMGSAPGRGMGLAWTVHPAIGVILVALASHLGDGPALLAGAVLCLLGLSRAQSRFAPARLKESFMEKANKEKEERQEAKKKR</sequence>
<feature type="transmembrane region" description="Helical" evidence="2">
    <location>
        <begin position="260"/>
        <end position="279"/>
    </location>
</feature>
<evidence type="ECO:0000313" key="3">
    <source>
        <dbReference type="EMBL" id="TWP37887.1"/>
    </source>
</evidence>
<feature type="region of interest" description="Disordered" evidence="1">
    <location>
        <begin position="445"/>
        <end position="464"/>
    </location>
</feature>
<feature type="transmembrane region" description="Helical" evidence="2">
    <location>
        <begin position="326"/>
        <end position="349"/>
    </location>
</feature>
<dbReference type="EMBL" id="VCQV01000004">
    <property type="protein sequence ID" value="TWP37887.1"/>
    <property type="molecule type" value="Genomic_DNA"/>
</dbReference>
<proteinExistence type="predicted"/>
<feature type="transmembrane region" description="Helical" evidence="2">
    <location>
        <begin position="28"/>
        <end position="52"/>
    </location>
</feature>
<feature type="transmembrane region" description="Helical" evidence="2">
    <location>
        <begin position="64"/>
        <end position="85"/>
    </location>
</feature>
<keyword evidence="2" id="KW-0812">Transmembrane</keyword>
<name>A0A563E5U2_9MICO</name>
<gene>
    <name evidence="3" type="ORF">FGL98_04015</name>
</gene>
<feature type="transmembrane region" description="Helical" evidence="2">
    <location>
        <begin position="393"/>
        <end position="410"/>
    </location>
</feature>
<feature type="transmembrane region" description="Helical" evidence="2">
    <location>
        <begin position="124"/>
        <end position="143"/>
    </location>
</feature>
<evidence type="ECO:0000313" key="4">
    <source>
        <dbReference type="Proteomes" id="UP000320244"/>
    </source>
</evidence>
<dbReference type="Proteomes" id="UP000320244">
    <property type="component" value="Unassembled WGS sequence"/>
</dbReference>
<reference evidence="3 4" key="1">
    <citation type="submission" date="2019-05" db="EMBL/GenBank/DDBJ databases">
        <authorList>
            <person name="Lee S.D."/>
        </authorList>
    </citation>
    <scope>NUCLEOTIDE SEQUENCE [LARGE SCALE GENOMIC DNA]</scope>
    <source>
        <strain evidence="3 4">C5-26</strain>
    </source>
</reference>
<reference evidence="3 4" key="2">
    <citation type="submission" date="2019-08" db="EMBL/GenBank/DDBJ databases">
        <title>Jejuicoccus antrihumi gen. nov., sp. nov., a new member of the family Dermacoccaceae isolated from a cave.</title>
        <authorList>
            <person name="Schumann P."/>
            <person name="Kim I.S."/>
        </authorList>
    </citation>
    <scope>NUCLEOTIDE SEQUENCE [LARGE SCALE GENOMIC DNA]</scope>
    <source>
        <strain evidence="3 4">C5-26</strain>
    </source>
</reference>
<evidence type="ECO:0000256" key="2">
    <source>
        <dbReference type="SAM" id="Phobius"/>
    </source>
</evidence>
<keyword evidence="2" id="KW-1133">Transmembrane helix</keyword>
<evidence type="ECO:0000256" key="1">
    <source>
        <dbReference type="SAM" id="MobiDB-lite"/>
    </source>
</evidence>
<keyword evidence="4" id="KW-1185">Reference proteome</keyword>
<dbReference type="RefSeq" id="WP_146315450.1">
    <property type="nucleotide sequence ID" value="NZ_VCQV01000004.1"/>
</dbReference>
<protein>
    <submittedName>
        <fullName evidence="3">Uncharacterized protein</fullName>
    </submittedName>
</protein>
<keyword evidence="2" id="KW-0472">Membrane</keyword>
<dbReference type="AlphaFoldDB" id="A0A563E5U2"/>
<feature type="transmembrane region" description="Helical" evidence="2">
    <location>
        <begin position="149"/>
        <end position="170"/>
    </location>
</feature>
<feature type="transmembrane region" description="Helical" evidence="2">
    <location>
        <begin position="355"/>
        <end position="373"/>
    </location>
</feature>